<dbReference type="AlphaFoldDB" id="A0A3M7LWN3"/>
<dbReference type="Gene3D" id="4.10.1000.10">
    <property type="entry name" value="Zinc finger, CCCH-type"/>
    <property type="match status" value="2"/>
</dbReference>
<dbReference type="EMBL" id="KE747809">
    <property type="protein sequence ID" value="RMZ66586.1"/>
    <property type="molecule type" value="Genomic_DNA"/>
</dbReference>
<evidence type="ECO:0000256" key="8">
    <source>
        <dbReference type="SAM" id="MobiDB-lite"/>
    </source>
</evidence>
<evidence type="ECO:0000256" key="3">
    <source>
        <dbReference type="ARBA" id="ARBA00023015"/>
    </source>
</evidence>
<reference evidence="10 11" key="1">
    <citation type="journal article" date="2014" name="PLoS ONE">
        <title>De novo Genome Assembly of the Fungal Plant Pathogen Pyrenophora semeniperda.</title>
        <authorList>
            <person name="Soliai M.M."/>
            <person name="Meyer S.E."/>
            <person name="Udall J.A."/>
            <person name="Elzinga D.E."/>
            <person name="Hermansen R.A."/>
            <person name="Bodily P.M."/>
            <person name="Hart A.A."/>
            <person name="Coleman C.E."/>
        </authorList>
    </citation>
    <scope>NUCLEOTIDE SEQUENCE [LARGE SCALE GENOMIC DNA]</scope>
    <source>
        <strain evidence="10 11">CCB06</strain>
        <tissue evidence="10">Mycelium</tissue>
    </source>
</reference>
<evidence type="ECO:0000313" key="11">
    <source>
        <dbReference type="Proteomes" id="UP000265663"/>
    </source>
</evidence>
<dbReference type="InterPro" id="IPR000571">
    <property type="entry name" value="Znf_CCCH"/>
</dbReference>
<organism evidence="10 11">
    <name type="scientific">Pyrenophora seminiperda CCB06</name>
    <dbReference type="NCBI Taxonomy" id="1302712"/>
    <lineage>
        <taxon>Eukaryota</taxon>
        <taxon>Fungi</taxon>
        <taxon>Dikarya</taxon>
        <taxon>Ascomycota</taxon>
        <taxon>Pezizomycotina</taxon>
        <taxon>Dothideomycetes</taxon>
        <taxon>Pleosporomycetidae</taxon>
        <taxon>Pleosporales</taxon>
        <taxon>Pleosporineae</taxon>
        <taxon>Pleosporaceae</taxon>
        <taxon>Pyrenophora</taxon>
    </lineage>
</organism>
<feature type="zinc finger region" description="C3H1-type" evidence="6">
    <location>
        <begin position="650"/>
        <end position="678"/>
    </location>
</feature>
<keyword evidence="7" id="KW-0175">Coiled coil</keyword>
<dbReference type="GO" id="GO:0003743">
    <property type="term" value="F:translation initiation factor activity"/>
    <property type="evidence" value="ECO:0007669"/>
    <property type="project" value="UniProtKB-KW"/>
</dbReference>
<feature type="region of interest" description="Disordered" evidence="8">
    <location>
        <begin position="1"/>
        <end position="139"/>
    </location>
</feature>
<keyword evidence="6" id="KW-0479">Metal-binding</keyword>
<comment type="similarity">
    <text evidence="2">Belongs to the TAF7 family.</text>
</comment>
<evidence type="ECO:0000256" key="2">
    <source>
        <dbReference type="ARBA" id="ARBA00009368"/>
    </source>
</evidence>
<evidence type="ECO:0000256" key="6">
    <source>
        <dbReference type="PROSITE-ProRule" id="PRU00723"/>
    </source>
</evidence>
<keyword evidence="5" id="KW-0539">Nucleus</keyword>
<dbReference type="OrthoDB" id="153872at2759"/>
<keyword evidence="6" id="KW-0863">Zinc-finger</keyword>
<feature type="region of interest" description="Disordered" evidence="8">
    <location>
        <begin position="588"/>
        <end position="617"/>
    </location>
</feature>
<sequence>MPMKLKLKTSAAPSDAPVEAAPSNAPTPVTAKPGLKIKLKTALPPPGEAPAGQHGDTTKVKRKYTKKLKLDESGNVIPPGKPGPKKRTREEGDDVDSPAAKRKPKPTAKSLAMANDSDEDDFTAVEQAPPAPKLHNRTQSIKLSIKPKGGLHAPQRTSTAILKVKGAGKPPVRPYGVGYDSEAEEAEPDPAIESQFVLRMKPGPDCDLLRKSIEEKTIGKSASQGGPGVHFRFFDREGRRAMLTIQNRIYAATMVELPAVIESLKSWNKKDWVKTADVCQMLLVLDEVKNEEEAKKYPLPSYISPDTHRFPHGLTPPMKWARKRRFRPRKSYIDVERAEAQMNRLLAEDEIAHTSKFEMVDSEAESSEESSSEEEVDDEEMADAPQVEEMDANEFEQMLAEGLMDDEVELQADNDQINALLGGSNNIEVEQVGTPTTAHDTNTLFKKRVQTQIDKQKNDLAIKRKQLNEEADEIGRRHGAVWSAPEQIMAMTSSEERSRAEAVFKGLFYSRSSAHVANVKPEAYINHMKTYTEEQKGAQPGAGRGRGRGHYSYSTRGNNMSYNARGGHSHLGGRGGYGAPRYHPYTRPFTSRTTAHDPTTVEGLDENTNPKVQEDSKIPSWRDTIKPKGLCSRFTSTGVCSGKCSYIHDPDKLAACKRWLYKGDCTLGQLCSLSHDISPHNAPTCIHFQAGLCNNEDCHFAHVRINPAARNCEAFGTLGYCEKGDTCPELHANECPTFANTGECRFGDGCRYGHVRRAARMRTTTRLPSPKPSPSFATPVTSDTSEEDSGTANGSPNTSKESLESIVVEPKPKQFTQQADYISLEEE</sequence>
<dbReference type="InterPro" id="IPR037817">
    <property type="entry name" value="TAF7"/>
</dbReference>
<dbReference type="SMART" id="SM00356">
    <property type="entry name" value="ZnF_C3H1"/>
    <property type="match status" value="5"/>
</dbReference>
<protein>
    <submittedName>
        <fullName evidence="10">Transcription initiation factor TFIID subunit 7</fullName>
    </submittedName>
</protein>
<dbReference type="PANTHER" id="PTHR12228">
    <property type="entry name" value="TRANSCRIPTION INITIATION FACTOR TFIID 55 KD SUBUNIT-RELATED"/>
    <property type="match status" value="1"/>
</dbReference>
<dbReference type="GO" id="GO:0051123">
    <property type="term" value="P:RNA polymerase II preinitiation complex assembly"/>
    <property type="evidence" value="ECO:0007669"/>
    <property type="project" value="TreeGrafter"/>
</dbReference>
<keyword evidence="11" id="KW-1185">Reference proteome</keyword>
<evidence type="ECO:0000256" key="4">
    <source>
        <dbReference type="ARBA" id="ARBA00023163"/>
    </source>
</evidence>
<feature type="domain" description="C3H1-type" evidence="9">
    <location>
        <begin position="679"/>
        <end position="705"/>
    </location>
</feature>
<feature type="domain" description="C3H1-type" evidence="9">
    <location>
        <begin position="650"/>
        <end position="678"/>
    </location>
</feature>
<keyword evidence="4" id="KW-0804">Transcription</keyword>
<dbReference type="InterPro" id="IPR006751">
    <property type="entry name" value="TAFII55_prot_cons_reg"/>
</dbReference>
<evidence type="ECO:0000259" key="9">
    <source>
        <dbReference type="PROSITE" id="PS50103"/>
    </source>
</evidence>
<proteinExistence type="inferred from homology"/>
<keyword evidence="6" id="KW-0862">Zinc</keyword>
<keyword evidence="10" id="KW-0396">Initiation factor</keyword>
<feature type="region of interest" description="Disordered" evidence="8">
    <location>
        <begin position="354"/>
        <end position="383"/>
    </location>
</feature>
<evidence type="ECO:0000256" key="7">
    <source>
        <dbReference type="SAM" id="Coils"/>
    </source>
</evidence>
<feature type="region of interest" description="Disordered" evidence="8">
    <location>
        <begin position="761"/>
        <end position="827"/>
    </location>
</feature>
<feature type="zinc finger region" description="C3H1-type" evidence="6">
    <location>
        <begin position="729"/>
        <end position="757"/>
    </location>
</feature>
<evidence type="ECO:0000313" key="10">
    <source>
        <dbReference type="EMBL" id="RMZ66586.1"/>
    </source>
</evidence>
<feature type="coiled-coil region" evidence="7">
    <location>
        <begin position="446"/>
        <end position="477"/>
    </location>
</feature>
<keyword evidence="3" id="KW-0805">Transcription regulation</keyword>
<dbReference type="Proteomes" id="UP000265663">
    <property type="component" value="Unassembled WGS sequence"/>
</dbReference>
<name>A0A3M7LWN3_9PLEO</name>
<dbReference type="SMART" id="SM01370">
    <property type="entry name" value="TAFII55_N"/>
    <property type="match status" value="1"/>
</dbReference>
<feature type="compositionally biased region" description="Acidic residues" evidence="8">
    <location>
        <begin position="360"/>
        <end position="383"/>
    </location>
</feature>
<dbReference type="GO" id="GO:0008270">
    <property type="term" value="F:zinc ion binding"/>
    <property type="evidence" value="ECO:0007669"/>
    <property type="project" value="UniProtKB-KW"/>
</dbReference>
<dbReference type="Pfam" id="PF04658">
    <property type="entry name" value="TAFII55_N"/>
    <property type="match status" value="1"/>
</dbReference>
<evidence type="ECO:0000256" key="5">
    <source>
        <dbReference type="ARBA" id="ARBA00023242"/>
    </source>
</evidence>
<comment type="subcellular location">
    <subcellularLocation>
        <location evidence="1">Nucleus</location>
    </subcellularLocation>
</comment>
<dbReference type="CDD" id="cd08047">
    <property type="entry name" value="TAF7"/>
    <property type="match status" value="1"/>
</dbReference>
<feature type="compositionally biased region" description="Polar residues" evidence="8">
    <location>
        <begin position="790"/>
        <end position="800"/>
    </location>
</feature>
<feature type="zinc finger region" description="C3H1-type" evidence="6">
    <location>
        <begin position="679"/>
        <end position="705"/>
    </location>
</feature>
<dbReference type="PROSITE" id="PS50103">
    <property type="entry name" value="ZF_C3H1"/>
    <property type="match status" value="3"/>
</dbReference>
<feature type="compositionally biased region" description="Polar residues" evidence="8">
    <location>
        <begin position="588"/>
        <end position="597"/>
    </location>
</feature>
<accession>A0A3M7LWN3</accession>
<evidence type="ECO:0000256" key="1">
    <source>
        <dbReference type="ARBA" id="ARBA00004123"/>
    </source>
</evidence>
<dbReference type="GO" id="GO:0005669">
    <property type="term" value="C:transcription factor TFIID complex"/>
    <property type="evidence" value="ECO:0007669"/>
    <property type="project" value="InterPro"/>
</dbReference>
<dbReference type="GO" id="GO:0016251">
    <property type="term" value="F:RNA polymerase II general transcription initiation factor activity"/>
    <property type="evidence" value="ECO:0007669"/>
    <property type="project" value="TreeGrafter"/>
</dbReference>
<feature type="domain" description="C3H1-type" evidence="9">
    <location>
        <begin position="729"/>
        <end position="757"/>
    </location>
</feature>
<gene>
    <name evidence="10" type="ORF">GMOD_00001934</name>
</gene>
<keyword evidence="10" id="KW-0648">Protein biosynthesis</keyword>
<dbReference type="PANTHER" id="PTHR12228:SF0">
    <property type="entry name" value="TATA-BOX BINDING PROTEIN ASSOCIATED FACTOR 7"/>
    <property type="match status" value="1"/>
</dbReference>